<dbReference type="PANTHER" id="PTHR23513:SF11">
    <property type="entry name" value="STAPHYLOFERRIN A TRANSPORTER"/>
    <property type="match status" value="1"/>
</dbReference>
<feature type="transmembrane region" description="Helical" evidence="7">
    <location>
        <begin position="75"/>
        <end position="93"/>
    </location>
</feature>
<dbReference type="PANTHER" id="PTHR23513">
    <property type="entry name" value="INTEGRAL MEMBRANE EFFLUX PROTEIN-RELATED"/>
    <property type="match status" value="1"/>
</dbReference>
<dbReference type="GO" id="GO:0005886">
    <property type="term" value="C:plasma membrane"/>
    <property type="evidence" value="ECO:0007669"/>
    <property type="project" value="UniProtKB-SubCell"/>
</dbReference>
<feature type="transmembrane region" description="Helical" evidence="7">
    <location>
        <begin position="377"/>
        <end position="397"/>
    </location>
</feature>
<sequence>MRKIERKNTNFLVASSTISRIGDTLFDYVNNSFLASVNMKSMVLVGVYQALENIIGAVFNLFGGVIADRFRRKKIIILTDFLSGVICIFLSFVTSQTWLMYAIILANAVLALLSAFATPAYNAFTKEIVEKNEITLVNSYLQTSTTLVKIIVPVLSVGIYKWIGIHGALLLDGVSFLFSAIIIALIQPILEETRKTDDFSAKLVIDDLISGFRYVAKNRQLYLLIALSAGVNFFMAGYSLLLPYSNQMFPKIPENVYATFLTAEALGGLIGAVISGRISRKLSTGQLMLLLVTFGCFVAAAPIFYIIRPSIFLLVLSPIGSGIFMTLFNIHSFSLIQKEVASDYLGRVLGIIFTVAILFMPLGTTLFTILLRPDNPLNFLFIGVAVIALALVFLQFLRNEKQAL</sequence>
<feature type="domain" description="Major facilitator superfamily (MFS) profile" evidence="8">
    <location>
        <begin position="1"/>
        <end position="402"/>
    </location>
</feature>
<feature type="transmembrane region" description="Helical" evidence="7">
    <location>
        <begin position="145"/>
        <end position="163"/>
    </location>
</feature>
<evidence type="ECO:0000256" key="1">
    <source>
        <dbReference type="ARBA" id="ARBA00004651"/>
    </source>
</evidence>
<keyword evidence="2" id="KW-0813">Transport</keyword>
<dbReference type="OrthoDB" id="9775268at2"/>
<dbReference type="InterPro" id="IPR036259">
    <property type="entry name" value="MFS_trans_sf"/>
</dbReference>
<accession>A0A1G9JE18</accession>
<reference evidence="9 10" key="1">
    <citation type="submission" date="2016-10" db="EMBL/GenBank/DDBJ databases">
        <authorList>
            <person name="de Groot N.N."/>
        </authorList>
    </citation>
    <scope>NUCLEOTIDE SEQUENCE [LARGE SCALE GENOMIC DNA]</scope>
    <source>
        <strain evidence="9 10">Sb09</strain>
    </source>
</reference>
<protein>
    <submittedName>
        <fullName evidence="9">Na+/melibiose symporter</fullName>
    </submittedName>
</protein>
<evidence type="ECO:0000256" key="3">
    <source>
        <dbReference type="ARBA" id="ARBA00022475"/>
    </source>
</evidence>
<feature type="transmembrane region" description="Helical" evidence="7">
    <location>
        <begin position="256"/>
        <end position="275"/>
    </location>
</feature>
<feature type="transmembrane region" description="Helical" evidence="7">
    <location>
        <begin position="313"/>
        <end position="336"/>
    </location>
</feature>
<keyword evidence="4 7" id="KW-0812">Transmembrane</keyword>
<evidence type="ECO:0000256" key="2">
    <source>
        <dbReference type="ARBA" id="ARBA00022448"/>
    </source>
</evidence>
<dbReference type="RefSeq" id="WP_074566366.1">
    <property type="nucleotide sequence ID" value="NZ_FNGX01000001.1"/>
</dbReference>
<name>A0A1G9JE18_STREI</name>
<dbReference type="SUPFAM" id="SSF103473">
    <property type="entry name" value="MFS general substrate transporter"/>
    <property type="match status" value="1"/>
</dbReference>
<proteinExistence type="predicted"/>
<feature type="transmembrane region" description="Helical" evidence="7">
    <location>
        <begin position="287"/>
        <end position="307"/>
    </location>
</feature>
<dbReference type="EMBL" id="FNGX01000001">
    <property type="protein sequence ID" value="SDL35780.1"/>
    <property type="molecule type" value="Genomic_DNA"/>
</dbReference>
<dbReference type="GO" id="GO:0022857">
    <property type="term" value="F:transmembrane transporter activity"/>
    <property type="evidence" value="ECO:0007669"/>
    <property type="project" value="InterPro"/>
</dbReference>
<evidence type="ECO:0000256" key="6">
    <source>
        <dbReference type="ARBA" id="ARBA00023136"/>
    </source>
</evidence>
<feature type="transmembrane region" description="Helical" evidence="7">
    <location>
        <begin position="348"/>
        <end position="371"/>
    </location>
</feature>
<dbReference type="Gene3D" id="1.20.1250.20">
    <property type="entry name" value="MFS general substrate transporter like domains"/>
    <property type="match status" value="1"/>
</dbReference>
<keyword evidence="6 7" id="KW-0472">Membrane</keyword>
<evidence type="ECO:0000259" key="8">
    <source>
        <dbReference type="PROSITE" id="PS50850"/>
    </source>
</evidence>
<evidence type="ECO:0000256" key="5">
    <source>
        <dbReference type="ARBA" id="ARBA00022989"/>
    </source>
</evidence>
<organism evidence="9 10">
    <name type="scientific">Streptococcus equinus</name>
    <name type="common">Streptococcus bovis</name>
    <dbReference type="NCBI Taxonomy" id="1335"/>
    <lineage>
        <taxon>Bacteria</taxon>
        <taxon>Bacillati</taxon>
        <taxon>Bacillota</taxon>
        <taxon>Bacilli</taxon>
        <taxon>Lactobacillales</taxon>
        <taxon>Streptococcaceae</taxon>
        <taxon>Streptococcus</taxon>
    </lineage>
</organism>
<dbReference type="InterPro" id="IPR011701">
    <property type="entry name" value="MFS"/>
</dbReference>
<comment type="subcellular location">
    <subcellularLocation>
        <location evidence="1">Cell membrane</location>
        <topology evidence="1">Multi-pass membrane protein</topology>
    </subcellularLocation>
</comment>
<keyword evidence="5 7" id="KW-1133">Transmembrane helix</keyword>
<keyword evidence="3" id="KW-1003">Cell membrane</keyword>
<feature type="transmembrane region" description="Helical" evidence="7">
    <location>
        <begin position="169"/>
        <end position="190"/>
    </location>
</feature>
<dbReference type="CDD" id="cd06173">
    <property type="entry name" value="MFS_MefA_like"/>
    <property type="match status" value="1"/>
</dbReference>
<dbReference type="Pfam" id="PF07690">
    <property type="entry name" value="MFS_1"/>
    <property type="match status" value="1"/>
</dbReference>
<gene>
    <name evidence="9" type="ORF">SAMN05216400_0571</name>
</gene>
<evidence type="ECO:0000313" key="10">
    <source>
        <dbReference type="Proteomes" id="UP000183162"/>
    </source>
</evidence>
<feature type="transmembrane region" description="Helical" evidence="7">
    <location>
        <begin position="99"/>
        <end position="124"/>
    </location>
</feature>
<dbReference type="InterPro" id="IPR020846">
    <property type="entry name" value="MFS_dom"/>
</dbReference>
<dbReference type="PROSITE" id="PS50850">
    <property type="entry name" value="MFS"/>
    <property type="match status" value="1"/>
</dbReference>
<evidence type="ECO:0000256" key="4">
    <source>
        <dbReference type="ARBA" id="ARBA00022692"/>
    </source>
</evidence>
<dbReference type="AlphaFoldDB" id="A0A1G9JE18"/>
<evidence type="ECO:0000313" key="9">
    <source>
        <dbReference type="EMBL" id="SDL35780.1"/>
    </source>
</evidence>
<feature type="transmembrane region" description="Helical" evidence="7">
    <location>
        <begin position="221"/>
        <end position="244"/>
    </location>
</feature>
<dbReference type="Proteomes" id="UP000183162">
    <property type="component" value="Unassembled WGS sequence"/>
</dbReference>
<evidence type="ECO:0000256" key="7">
    <source>
        <dbReference type="SAM" id="Phobius"/>
    </source>
</evidence>